<evidence type="ECO:0000313" key="3">
    <source>
        <dbReference type="Proteomes" id="UP000796761"/>
    </source>
</evidence>
<dbReference type="AlphaFoldDB" id="A0A8K1GRR8"/>
<evidence type="ECO:0000313" key="2">
    <source>
        <dbReference type="EMBL" id="TRZ22706.1"/>
    </source>
</evidence>
<reference evidence="2" key="1">
    <citation type="submission" date="2019-04" db="EMBL/GenBank/DDBJ databases">
        <title>Genome assembly of Zosterops borbonicus 15179.</title>
        <authorList>
            <person name="Leroy T."/>
            <person name="Anselmetti Y."/>
            <person name="Tilak M.-K."/>
            <person name="Nabholz B."/>
        </authorList>
    </citation>
    <scope>NUCLEOTIDE SEQUENCE</scope>
    <source>
        <strain evidence="2">HGM_15179</strain>
        <tissue evidence="2">Muscle</tissue>
    </source>
</reference>
<evidence type="ECO:0000256" key="1">
    <source>
        <dbReference type="SAM" id="MobiDB-lite"/>
    </source>
</evidence>
<protein>
    <submittedName>
        <fullName evidence="2">Uncharacterized protein</fullName>
    </submittedName>
</protein>
<accession>A0A8K1GRR8</accession>
<name>A0A8K1GRR8_9PASS</name>
<sequence length="119" mass="12708">MPAGSNMDLPQLAKAEPISDGGSTSGIIDLTRQEHCTGATPQERGVKLCERQLCRQQGEWWCRRGKRCSRQQGRDSSTVHGEDYGEAAVPLQPGGSHSGAGGRLKEAVTPWEACDGADS</sequence>
<proteinExistence type="predicted"/>
<organism evidence="2 3">
    <name type="scientific">Zosterops borbonicus</name>
    <dbReference type="NCBI Taxonomy" id="364589"/>
    <lineage>
        <taxon>Eukaryota</taxon>
        <taxon>Metazoa</taxon>
        <taxon>Chordata</taxon>
        <taxon>Craniata</taxon>
        <taxon>Vertebrata</taxon>
        <taxon>Euteleostomi</taxon>
        <taxon>Archelosauria</taxon>
        <taxon>Archosauria</taxon>
        <taxon>Dinosauria</taxon>
        <taxon>Saurischia</taxon>
        <taxon>Theropoda</taxon>
        <taxon>Coelurosauria</taxon>
        <taxon>Aves</taxon>
        <taxon>Neognathae</taxon>
        <taxon>Neoaves</taxon>
        <taxon>Telluraves</taxon>
        <taxon>Australaves</taxon>
        <taxon>Passeriformes</taxon>
        <taxon>Sylvioidea</taxon>
        <taxon>Zosteropidae</taxon>
        <taxon>Zosterops</taxon>
    </lineage>
</organism>
<gene>
    <name evidence="2" type="ORF">HGM15179_004414</name>
</gene>
<feature type="region of interest" description="Disordered" evidence="1">
    <location>
        <begin position="1"/>
        <end position="29"/>
    </location>
</feature>
<dbReference type="Proteomes" id="UP000796761">
    <property type="component" value="Unassembled WGS sequence"/>
</dbReference>
<dbReference type="EMBL" id="SWJQ01000090">
    <property type="protein sequence ID" value="TRZ22706.1"/>
    <property type="molecule type" value="Genomic_DNA"/>
</dbReference>
<comment type="caution">
    <text evidence="2">The sequence shown here is derived from an EMBL/GenBank/DDBJ whole genome shotgun (WGS) entry which is preliminary data.</text>
</comment>
<feature type="region of interest" description="Disordered" evidence="1">
    <location>
        <begin position="86"/>
        <end position="119"/>
    </location>
</feature>
<keyword evidence="3" id="KW-1185">Reference proteome</keyword>
<dbReference type="OrthoDB" id="9219298at2759"/>